<dbReference type="PANTHER" id="PTHR10151">
    <property type="entry name" value="ECTONUCLEOTIDE PYROPHOSPHATASE/PHOSPHODIESTERASE"/>
    <property type="match status" value="1"/>
</dbReference>
<dbReference type="Gene3D" id="3.40.720.10">
    <property type="entry name" value="Alkaline Phosphatase, subunit A"/>
    <property type="match status" value="1"/>
</dbReference>
<dbReference type="AlphaFoldDB" id="E6U9E6"/>
<dbReference type="eggNOG" id="COG1524">
    <property type="taxonomic scope" value="Bacteria"/>
</dbReference>
<organism evidence="1 2">
    <name type="scientific">Ethanoligenens harbinense (strain DSM 18485 / JCM 12961 / CGMCC 1.5033 / YUAN-3)</name>
    <dbReference type="NCBI Taxonomy" id="663278"/>
    <lineage>
        <taxon>Bacteria</taxon>
        <taxon>Bacillati</taxon>
        <taxon>Bacillota</taxon>
        <taxon>Clostridia</taxon>
        <taxon>Eubacteriales</taxon>
        <taxon>Oscillospiraceae</taxon>
        <taxon>Ethanoligenens</taxon>
    </lineage>
</organism>
<evidence type="ECO:0000313" key="2">
    <source>
        <dbReference type="Proteomes" id="UP000001551"/>
    </source>
</evidence>
<name>E6U9E6_ETHHY</name>
<dbReference type="Proteomes" id="UP000001551">
    <property type="component" value="Chromosome"/>
</dbReference>
<proteinExistence type="predicted"/>
<dbReference type="KEGG" id="eha:Ethha_0560"/>
<dbReference type="RefSeq" id="WP_013484509.1">
    <property type="nucleotide sequence ID" value="NC_014828.1"/>
</dbReference>
<keyword evidence="2" id="KW-1185">Reference proteome</keyword>
<dbReference type="SUPFAM" id="SSF53649">
    <property type="entry name" value="Alkaline phosphatase-like"/>
    <property type="match status" value="1"/>
</dbReference>
<reference evidence="1 2" key="1">
    <citation type="submission" date="2010-12" db="EMBL/GenBank/DDBJ databases">
        <title>Complete sequence of Ethanoligenens harbinense YUAN-3.</title>
        <authorList>
            <person name="Lucas S."/>
            <person name="Copeland A."/>
            <person name="Lapidus A."/>
            <person name="Cheng J.-F."/>
            <person name="Bruce D."/>
            <person name="Goodwin L."/>
            <person name="Pitluck S."/>
            <person name="Chertkov O."/>
            <person name="Misra M."/>
            <person name="Detter J.C."/>
            <person name="Han C."/>
            <person name="Tapia R."/>
            <person name="Land M."/>
            <person name="Hauser L."/>
            <person name="Jeffries C."/>
            <person name="Kyrpides N."/>
            <person name="Ivanova N."/>
            <person name="Mikhailova N."/>
            <person name="Wang A."/>
            <person name="Mouttaki H."/>
            <person name="He Z."/>
            <person name="Zhou J."/>
            <person name="Hemme C.L."/>
            <person name="Woyke T."/>
        </authorList>
    </citation>
    <scope>NUCLEOTIDE SEQUENCE [LARGE SCALE GENOMIC DNA]</scope>
    <source>
        <strain evidence="2">DSM 18485 / JCM 12961 / CGMCC 1.5033 / YUAN-3</strain>
    </source>
</reference>
<dbReference type="HOGENOM" id="CLU_087217_0_0_9"/>
<dbReference type="InterPro" id="IPR017850">
    <property type="entry name" value="Alkaline_phosphatase_core_sf"/>
</dbReference>
<dbReference type="STRING" id="663278.Ethha_0560"/>
<evidence type="ECO:0000313" key="1">
    <source>
        <dbReference type="EMBL" id="ADU26137.1"/>
    </source>
</evidence>
<dbReference type="GO" id="GO:0016787">
    <property type="term" value="F:hydrolase activity"/>
    <property type="evidence" value="ECO:0007669"/>
    <property type="project" value="UniProtKB-ARBA"/>
</dbReference>
<gene>
    <name evidence="1" type="ordered locus">Ethha_0560</name>
</gene>
<protein>
    <submittedName>
        <fullName evidence="1">Type I phosphodiesterase/nucleotide pyrophosphatase</fullName>
    </submittedName>
</protein>
<dbReference type="EMBL" id="CP002400">
    <property type="protein sequence ID" value="ADU26137.1"/>
    <property type="molecule type" value="Genomic_DNA"/>
</dbReference>
<dbReference type="PANTHER" id="PTHR10151:SF120">
    <property type="entry name" value="BIS(5'-ADENOSYL)-TRIPHOSPHATASE"/>
    <property type="match status" value="1"/>
</dbReference>
<dbReference type="Pfam" id="PF01663">
    <property type="entry name" value="Phosphodiest"/>
    <property type="match status" value="1"/>
</dbReference>
<accession>E6U9E6</accession>
<dbReference type="InterPro" id="IPR002591">
    <property type="entry name" value="Phosphodiest/P_Trfase"/>
</dbReference>
<sequence length="270" mass="29698">MGKVIFVVLDGLNLAASRHMGFMEHLAETGVAQKCTVRAELPTLSRPLYEVLLTGVPVFEHEVFSNSICRLSKEQHVFSLARAAGRTTAAAAYYWMSELYNRAPFAPADRFQLDVDRPIQHGIFYFEDSYPDSHLFCDAEFLRLAYRPDFLLVHSMNVDDAGHKYGGDSAEYAAAAAKADGILAHVIKDWLADGYAVVVTADHGMNASRFHNGTSDEERLVPLYIAGVPVAGEDAACMQQLAVAPLLCELLGVPKSSKMLRQGPFTIRES</sequence>